<dbReference type="Pfam" id="PF19545">
    <property type="entry name" value="DUF6069"/>
    <property type="match status" value="1"/>
</dbReference>
<organism evidence="2 3">
    <name type="scientific">Skermania pinensis</name>
    <dbReference type="NCBI Taxonomy" id="39122"/>
    <lineage>
        <taxon>Bacteria</taxon>
        <taxon>Bacillati</taxon>
        <taxon>Actinomycetota</taxon>
        <taxon>Actinomycetes</taxon>
        <taxon>Mycobacteriales</taxon>
        <taxon>Gordoniaceae</taxon>
        <taxon>Skermania</taxon>
    </lineage>
</organism>
<accession>A0ABX8S961</accession>
<feature type="transmembrane region" description="Helical" evidence="1">
    <location>
        <begin position="113"/>
        <end position="134"/>
    </location>
</feature>
<feature type="transmembrane region" description="Helical" evidence="1">
    <location>
        <begin position="15"/>
        <end position="37"/>
    </location>
</feature>
<reference evidence="2" key="1">
    <citation type="submission" date="2021-07" db="EMBL/GenBank/DDBJ databases">
        <title>Candidatus Kaistella beijingensis sp. nov. isolated from a municipal wastewater treatment plant is involved in sludge foaming.</title>
        <authorList>
            <person name="Song Y."/>
            <person name="Liu S.-J."/>
        </authorList>
    </citation>
    <scope>NUCLEOTIDE SEQUENCE</scope>
    <source>
        <strain evidence="2">DSM 43998</strain>
    </source>
</reference>
<proteinExistence type="predicted"/>
<evidence type="ECO:0000256" key="1">
    <source>
        <dbReference type="SAM" id="Phobius"/>
    </source>
</evidence>
<dbReference type="EMBL" id="CP079105">
    <property type="protein sequence ID" value="QXQ14395.1"/>
    <property type="molecule type" value="Genomic_DNA"/>
</dbReference>
<evidence type="ECO:0000313" key="2">
    <source>
        <dbReference type="EMBL" id="QXQ14395.1"/>
    </source>
</evidence>
<sequence>MPDTSVYAGPGRWRALGIVVLGAIGVGLAANLLLWVIGLLAGGDFETDDGQGGRVTVAPAGVVMLTVVPLLVGLTVAGLIAFTWPPIIRIAQAVAVVAALGTIVFTVQADFDTASTITLALMHVVLVPVSVLALERLR</sequence>
<name>A0ABX8S961_9ACTN</name>
<evidence type="ECO:0000313" key="3">
    <source>
        <dbReference type="Proteomes" id="UP000887023"/>
    </source>
</evidence>
<gene>
    <name evidence="2" type="ORF">KV203_02960</name>
</gene>
<keyword evidence="1" id="KW-0812">Transmembrane</keyword>
<dbReference type="Proteomes" id="UP000887023">
    <property type="component" value="Chromosome"/>
</dbReference>
<dbReference type="InterPro" id="IPR045713">
    <property type="entry name" value="DUF6069"/>
</dbReference>
<keyword evidence="1" id="KW-1133">Transmembrane helix</keyword>
<dbReference type="RefSeq" id="WP_066467094.1">
    <property type="nucleotide sequence ID" value="NZ_CBCRUZ010000003.1"/>
</dbReference>
<keyword evidence="1" id="KW-0472">Membrane</keyword>
<evidence type="ECO:0008006" key="4">
    <source>
        <dbReference type="Google" id="ProtNLM"/>
    </source>
</evidence>
<keyword evidence="3" id="KW-1185">Reference proteome</keyword>
<feature type="transmembrane region" description="Helical" evidence="1">
    <location>
        <begin position="57"/>
        <end position="80"/>
    </location>
</feature>
<feature type="transmembrane region" description="Helical" evidence="1">
    <location>
        <begin position="87"/>
        <end position="107"/>
    </location>
</feature>
<protein>
    <recommendedName>
        <fullName evidence="4">Integral membrane protein</fullName>
    </recommendedName>
</protein>